<dbReference type="SUPFAM" id="SSF51735">
    <property type="entry name" value="NAD(P)-binding Rossmann-fold domains"/>
    <property type="match status" value="1"/>
</dbReference>
<dbReference type="EMBL" id="RQGD01000023">
    <property type="protein sequence ID" value="TGL59764.1"/>
    <property type="molecule type" value="Genomic_DNA"/>
</dbReference>
<keyword evidence="2" id="KW-1185">Reference proteome</keyword>
<evidence type="ECO:0000313" key="2">
    <source>
        <dbReference type="Proteomes" id="UP000297693"/>
    </source>
</evidence>
<dbReference type="RefSeq" id="WP_135623453.1">
    <property type="nucleotide sequence ID" value="NZ_RQGD01000023.1"/>
</dbReference>
<sequence>MADQHGSGCKGIANHMIEARKNLWLLGTGPHARAYVKVLSEMATEYEVIGRSEISASEFSTLTGKNVLSRDLTQSLKRIGAPDYAIVSVSFDQLAQVSIELIHAGVKNLLIEKPGGLNLQEITAIHSAASIHKTKVYIGYNRRFYEAAIYARRQIAAEGGALSCHFEFTEWASTIEDWNVSLDIKNHLLIANSSHVIDLAFFLCGKPKNMQSYHSGEISWHTRSARFAGSGETETGALFSYIADWQAPGRWGVEVMTRENRYIFRPMEQLHKVKLGSVTLESVTLDDAMDREFKPGLFRQTQAFLKDEIANICSLEEQVRMITIYSKMAGYSNSL</sequence>
<dbReference type="Proteomes" id="UP000297693">
    <property type="component" value="Unassembled WGS sequence"/>
</dbReference>
<dbReference type="OrthoDB" id="9793050at2"/>
<proteinExistence type="predicted"/>
<accession>A0A4R9K4E1</accession>
<gene>
    <name evidence="1" type="ORF">EHQ58_08465</name>
</gene>
<organism evidence="1 2">
    <name type="scientific">Leptospira ognonensis</name>
    <dbReference type="NCBI Taxonomy" id="2484945"/>
    <lineage>
        <taxon>Bacteria</taxon>
        <taxon>Pseudomonadati</taxon>
        <taxon>Spirochaetota</taxon>
        <taxon>Spirochaetia</taxon>
        <taxon>Leptospirales</taxon>
        <taxon>Leptospiraceae</taxon>
        <taxon>Leptospira</taxon>
    </lineage>
</organism>
<dbReference type="AlphaFoldDB" id="A0A4R9K4E1"/>
<dbReference type="InterPro" id="IPR051450">
    <property type="entry name" value="Gfo/Idh/MocA_Oxidoreductases"/>
</dbReference>
<dbReference type="InterPro" id="IPR036291">
    <property type="entry name" value="NAD(P)-bd_dom_sf"/>
</dbReference>
<reference evidence="1" key="1">
    <citation type="journal article" date="2019" name="PLoS Negl. Trop. Dis.">
        <title>Revisiting the worldwide diversity of Leptospira species in the environment.</title>
        <authorList>
            <person name="Vincent A.T."/>
            <person name="Schiettekatte O."/>
            <person name="Bourhy P."/>
            <person name="Veyrier F.J."/>
            <person name="Picardeau M."/>
        </authorList>
    </citation>
    <scope>NUCLEOTIDE SEQUENCE [LARGE SCALE GENOMIC DNA]</scope>
    <source>
        <strain evidence="1">201702476</strain>
    </source>
</reference>
<dbReference type="Gene3D" id="3.40.50.720">
    <property type="entry name" value="NAD(P)-binding Rossmann-like Domain"/>
    <property type="match status" value="1"/>
</dbReference>
<protein>
    <submittedName>
        <fullName evidence="1">Gfo/Idh/MocA family oxidoreductase</fullName>
    </submittedName>
</protein>
<comment type="caution">
    <text evidence="1">The sequence shown here is derived from an EMBL/GenBank/DDBJ whole genome shotgun (WGS) entry which is preliminary data.</text>
</comment>
<dbReference type="PANTHER" id="PTHR43377:SF1">
    <property type="entry name" value="BILIVERDIN REDUCTASE A"/>
    <property type="match status" value="1"/>
</dbReference>
<dbReference type="PANTHER" id="PTHR43377">
    <property type="entry name" value="BILIVERDIN REDUCTASE A"/>
    <property type="match status" value="1"/>
</dbReference>
<evidence type="ECO:0000313" key="1">
    <source>
        <dbReference type="EMBL" id="TGL59764.1"/>
    </source>
</evidence>
<name>A0A4R9K4E1_9LEPT</name>
<dbReference type="Gene3D" id="3.30.360.10">
    <property type="entry name" value="Dihydrodipicolinate Reductase, domain 2"/>
    <property type="match status" value="1"/>
</dbReference>